<protein>
    <submittedName>
        <fullName evidence="1">Unnamed protein product</fullName>
    </submittedName>
</protein>
<dbReference type="InterPro" id="IPR036291">
    <property type="entry name" value="NAD(P)-bd_dom_sf"/>
</dbReference>
<dbReference type="InterPro" id="IPR051604">
    <property type="entry name" value="Ergot_Alk_Oxidoreductase"/>
</dbReference>
<evidence type="ECO:0000313" key="1">
    <source>
        <dbReference type="EMBL" id="GMF18655.1"/>
    </source>
</evidence>
<dbReference type="EMBL" id="BSXW01000324">
    <property type="protein sequence ID" value="GMF18655.1"/>
    <property type="molecule type" value="Genomic_DNA"/>
</dbReference>
<dbReference type="Proteomes" id="UP001165083">
    <property type="component" value="Unassembled WGS sequence"/>
</dbReference>
<gene>
    <name evidence="1" type="ORF">Plil01_000701100</name>
</gene>
<keyword evidence="2" id="KW-1185">Reference proteome</keyword>
<dbReference type="Gene3D" id="3.40.50.720">
    <property type="entry name" value="NAD(P)-binding Rossmann-like Domain"/>
    <property type="match status" value="1"/>
</dbReference>
<dbReference type="PANTHER" id="PTHR43162:SF1">
    <property type="entry name" value="PRESTALK A DIFFERENTIATION PROTEIN A"/>
    <property type="match status" value="1"/>
</dbReference>
<dbReference type="SUPFAM" id="SSF51735">
    <property type="entry name" value="NAD(P)-binding Rossmann-fold domains"/>
    <property type="match status" value="1"/>
</dbReference>
<dbReference type="AlphaFoldDB" id="A0A9W6WV45"/>
<dbReference type="OrthoDB" id="9997102at2759"/>
<comment type="caution">
    <text evidence="1">The sequence shown here is derived from an EMBL/GenBank/DDBJ whole genome shotgun (WGS) entry which is preliminary data.</text>
</comment>
<accession>A0A9W6WV45</accession>
<name>A0A9W6WV45_9STRA</name>
<dbReference type="PANTHER" id="PTHR43162">
    <property type="match status" value="1"/>
</dbReference>
<organism evidence="1 2">
    <name type="scientific">Phytophthora lilii</name>
    <dbReference type="NCBI Taxonomy" id="2077276"/>
    <lineage>
        <taxon>Eukaryota</taxon>
        <taxon>Sar</taxon>
        <taxon>Stramenopiles</taxon>
        <taxon>Oomycota</taxon>
        <taxon>Peronosporomycetes</taxon>
        <taxon>Peronosporales</taxon>
        <taxon>Peronosporaceae</taxon>
        <taxon>Phytophthora</taxon>
    </lineage>
</organism>
<reference evidence="1" key="1">
    <citation type="submission" date="2023-04" db="EMBL/GenBank/DDBJ databases">
        <title>Phytophthora lilii NBRC 32176.</title>
        <authorList>
            <person name="Ichikawa N."/>
            <person name="Sato H."/>
            <person name="Tonouchi N."/>
        </authorList>
    </citation>
    <scope>NUCLEOTIDE SEQUENCE</scope>
    <source>
        <strain evidence="1">NBRC 32176</strain>
    </source>
</reference>
<evidence type="ECO:0000313" key="2">
    <source>
        <dbReference type="Proteomes" id="UP001165083"/>
    </source>
</evidence>
<sequence length="329" mass="36092">MPIILLPVTRRSLPFASSLLHFASRLSSPSSSRLQFLICAKSRDLERPLRAQFPSLLAAHEHEAIPDWSNAKDVQEALGGCEGAILAASGRGGEVIELPSDPTDEWLRCEQSVASLVTRDHRVVKLSWTEGFVGQRSPSAVGRANYDLEEELKGRMGDGQGAHNLCILRATTGMDAFLHGRLFDLVCGRTLSMSVKRGRIAFVHPLDVAESVVALMENKVDESKENEVLTLAGPEALTFQDVAKLLSKGIGDKVTYSHFPLWAVQPARWVHGVPGDAIEEELAVVRALEAGAQQGLSTDLMKTLLGYNPRTFYEFVRENAEAWPRTDPL</sequence>
<proteinExistence type="predicted"/>